<dbReference type="KEGG" id="tasa:A1Q1_03446"/>
<dbReference type="VEuPathDB" id="FungiDB:A1Q1_03446"/>
<comment type="caution">
    <text evidence="2">The sequence shown here is derived from an EMBL/GenBank/DDBJ whole genome shotgun (WGS) entry which is preliminary data.</text>
</comment>
<proteinExistence type="predicted"/>
<dbReference type="EMBL" id="ALBS01000233">
    <property type="protein sequence ID" value="EJT47669.1"/>
    <property type="molecule type" value="Genomic_DNA"/>
</dbReference>
<dbReference type="HOGENOM" id="CLU_1099155_0_0_1"/>
<feature type="signal peptide" evidence="1">
    <location>
        <begin position="1"/>
        <end position="15"/>
    </location>
</feature>
<sequence length="253" mass="28304">MKFLSLLALAGFASAATLKVKRDDIDASGELILDSLAPNSKFTIGGKDYYSRGVEQGTNVTVFQQGGSYYSLEFAQGPKVDNIKVGSNGVCEGCREDAGSSITRDDNELMERDGVDPADHEKRFFLLALFAGIVNFKLRLLNHVVSHFTYGCFRNYYPPIYIHRPHGGGHGHDWCGVDHNGYIHWPNVHIGCSNGLGGHYVGCTDGGMQLWRWQDGSICPIYVRRGRRHNGWSNGRYHSWWYRSIQENPAAEE</sequence>
<accession>J6ESZ0</accession>
<evidence type="ECO:0000313" key="2">
    <source>
        <dbReference type="EMBL" id="EJT47669.1"/>
    </source>
</evidence>
<organism evidence="2 3">
    <name type="scientific">Trichosporon asahii var. asahii (strain ATCC 90039 / CBS 2479 / JCM 2466 / KCTC 7840 / NBRC 103889/ NCYC 2677 / UAMH 7654)</name>
    <name type="common">Yeast</name>
    <dbReference type="NCBI Taxonomy" id="1186058"/>
    <lineage>
        <taxon>Eukaryota</taxon>
        <taxon>Fungi</taxon>
        <taxon>Dikarya</taxon>
        <taxon>Basidiomycota</taxon>
        <taxon>Agaricomycotina</taxon>
        <taxon>Tremellomycetes</taxon>
        <taxon>Trichosporonales</taxon>
        <taxon>Trichosporonaceae</taxon>
        <taxon>Trichosporon</taxon>
    </lineage>
</organism>
<dbReference type="AlphaFoldDB" id="J6ESZ0"/>
<dbReference type="GeneID" id="25986959"/>
<evidence type="ECO:0000256" key="1">
    <source>
        <dbReference type="SAM" id="SignalP"/>
    </source>
</evidence>
<gene>
    <name evidence="2" type="ORF">A1Q1_03446</name>
</gene>
<keyword evidence="1" id="KW-0732">Signal</keyword>
<dbReference type="Proteomes" id="UP000002748">
    <property type="component" value="Unassembled WGS sequence"/>
</dbReference>
<feature type="chain" id="PRO_5013288608" evidence="1">
    <location>
        <begin position="16"/>
        <end position="253"/>
    </location>
</feature>
<protein>
    <submittedName>
        <fullName evidence="2">Uncharacterized protein</fullName>
    </submittedName>
</protein>
<name>J6ESZ0_TRIAS</name>
<dbReference type="RefSeq" id="XP_014178719.1">
    <property type="nucleotide sequence ID" value="XM_014323244.1"/>
</dbReference>
<reference evidence="2 3" key="1">
    <citation type="journal article" date="2012" name="Eukaryot. Cell">
        <title>Draft genome sequence of CBS 2479, the standard type strain of Trichosporon asahii.</title>
        <authorList>
            <person name="Yang R.Y."/>
            <person name="Li H.T."/>
            <person name="Zhu H."/>
            <person name="Zhou G.P."/>
            <person name="Wang M."/>
            <person name="Wang L."/>
        </authorList>
    </citation>
    <scope>NUCLEOTIDE SEQUENCE [LARGE SCALE GENOMIC DNA]</scope>
    <source>
        <strain evidence="3">ATCC 90039 / CBS 2479 / JCM 2466 / KCTC 7840 / NCYC 2677 / UAMH 7654</strain>
    </source>
</reference>
<evidence type="ECO:0000313" key="3">
    <source>
        <dbReference type="Proteomes" id="UP000002748"/>
    </source>
</evidence>